<protein>
    <submittedName>
        <fullName evidence="2">Uncharacterized protein</fullName>
    </submittedName>
</protein>
<name>A0A4Y2QJ66_ARAVE</name>
<reference evidence="2 3" key="1">
    <citation type="journal article" date="2019" name="Sci. Rep.">
        <title>Orb-weaving spider Araneus ventricosus genome elucidates the spidroin gene catalogue.</title>
        <authorList>
            <person name="Kono N."/>
            <person name="Nakamura H."/>
            <person name="Ohtoshi R."/>
            <person name="Moran D.A.P."/>
            <person name="Shinohara A."/>
            <person name="Yoshida Y."/>
            <person name="Fujiwara M."/>
            <person name="Mori M."/>
            <person name="Tomita M."/>
            <person name="Arakawa K."/>
        </authorList>
    </citation>
    <scope>NUCLEOTIDE SEQUENCE [LARGE SCALE GENOMIC DNA]</scope>
</reference>
<proteinExistence type="predicted"/>
<evidence type="ECO:0000313" key="2">
    <source>
        <dbReference type="EMBL" id="GBN63343.1"/>
    </source>
</evidence>
<keyword evidence="3" id="KW-1185">Reference proteome</keyword>
<dbReference type="Proteomes" id="UP000499080">
    <property type="component" value="Unassembled WGS sequence"/>
</dbReference>
<organism evidence="2 3">
    <name type="scientific">Araneus ventricosus</name>
    <name type="common">Orbweaver spider</name>
    <name type="synonym">Epeira ventricosa</name>
    <dbReference type="NCBI Taxonomy" id="182803"/>
    <lineage>
        <taxon>Eukaryota</taxon>
        <taxon>Metazoa</taxon>
        <taxon>Ecdysozoa</taxon>
        <taxon>Arthropoda</taxon>
        <taxon>Chelicerata</taxon>
        <taxon>Arachnida</taxon>
        <taxon>Araneae</taxon>
        <taxon>Araneomorphae</taxon>
        <taxon>Entelegynae</taxon>
        <taxon>Araneoidea</taxon>
        <taxon>Araneidae</taxon>
        <taxon>Araneus</taxon>
    </lineage>
</organism>
<feature type="region of interest" description="Disordered" evidence="1">
    <location>
        <begin position="53"/>
        <end position="84"/>
    </location>
</feature>
<gene>
    <name evidence="2" type="ORF">AVEN_136052_1</name>
</gene>
<evidence type="ECO:0000313" key="3">
    <source>
        <dbReference type="Proteomes" id="UP000499080"/>
    </source>
</evidence>
<sequence>MSDSQYFVLPVSSILLSWPRCAIVGQSASFFFSFNNSLFTFPNCPPRLLAASPMGSSLSHRHRKEKQGEQQNSNFKYQLKTEAS</sequence>
<dbReference type="EMBL" id="BGPR01014022">
    <property type="protein sequence ID" value="GBN63343.1"/>
    <property type="molecule type" value="Genomic_DNA"/>
</dbReference>
<comment type="caution">
    <text evidence="2">The sequence shown here is derived from an EMBL/GenBank/DDBJ whole genome shotgun (WGS) entry which is preliminary data.</text>
</comment>
<dbReference type="AlphaFoldDB" id="A0A4Y2QJ66"/>
<evidence type="ECO:0000256" key="1">
    <source>
        <dbReference type="SAM" id="MobiDB-lite"/>
    </source>
</evidence>
<accession>A0A4Y2QJ66</accession>